<dbReference type="AlphaFoldDB" id="A0A640SNT8"/>
<feature type="region of interest" description="Disordered" evidence="1">
    <location>
        <begin position="1"/>
        <end position="22"/>
    </location>
</feature>
<keyword evidence="3" id="KW-1185">Reference proteome</keyword>
<sequence>MAERTASASPDDVAELGPALAGSQLEPVPVQGCNVCDPCGRERELARRAGRSLEVRSLNGVIAGHPHGREVRG</sequence>
<evidence type="ECO:0000313" key="2">
    <source>
        <dbReference type="EMBL" id="GFE13153.1"/>
    </source>
</evidence>
<evidence type="ECO:0000313" key="3">
    <source>
        <dbReference type="Proteomes" id="UP000430079"/>
    </source>
</evidence>
<comment type="caution">
    <text evidence="2">The sequence shown here is derived from an EMBL/GenBank/DDBJ whole genome shotgun (WGS) entry which is preliminary data.</text>
</comment>
<organism evidence="2 3">
    <name type="scientific">Streptomyces glebosus</name>
    <dbReference type="NCBI Taxonomy" id="249580"/>
    <lineage>
        <taxon>Bacteria</taxon>
        <taxon>Bacillati</taxon>
        <taxon>Actinomycetota</taxon>
        <taxon>Actinomycetes</taxon>
        <taxon>Kitasatosporales</taxon>
        <taxon>Streptomycetaceae</taxon>
        <taxon>Streptomyces</taxon>
    </lineage>
</organism>
<evidence type="ECO:0000256" key="1">
    <source>
        <dbReference type="SAM" id="MobiDB-lite"/>
    </source>
</evidence>
<gene>
    <name evidence="2" type="ORF">Sgleb_12000</name>
</gene>
<dbReference type="EMBL" id="BLIO01000001">
    <property type="protein sequence ID" value="GFE13153.1"/>
    <property type="molecule type" value="Genomic_DNA"/>
</dbReference>
<proteinExistence type="predicted"/>
<protein>
    <submittedName>
        <fullName evidence="2">Uncharacterized protein</fullName>
    </submittedName>
</protein>
<dbReference type="Proteomes" id="UP000430079">
    <property type="component" value="Unassembled WGS sequence"/>
</dbReference>
<accession>A0A640SNT8</accession>
<name>A0A640SNT8_9ACTN</name>
<reference evidence="2 3" key="1">
    <citation type="submission" date="2019-12" db="EMBL/GenBank/DDBJ databases">
        <title>Whole genome shotgun sequence of Streptomyces hygroscopicus subsp. glebosus NBRC 13786.</title>
        <authorList>
            <person name="Ichikawa N."/>
            <person name="Kimura A."/>
            <person name="Kitahashi Y."/>
            <person name="Komaki H."/>
            <person name="Tamura T."/>
        </authorList>
    </citation>
    <scope>NUCLEOTIDE SEQUENCE [LARGE SCALE GENOMIC DNA]</scope>
    <source>
        <strain evidence="2 3">NBRC 13786</strain>
    </source>
</reference>